<dbReference type="InterPro" id="IPR000843">
    <property type="entry name" value="HTH_LacI"/>
</dbReference>
<dbReference type="Gene3D" id="1.10.260.40">
    <property type="entry name" value="lambda repressor-like DNA-binding domains"/>
    <property type="match status" value="1"/>
</dbReference>
<dbReference type="EMBL" id="CP016282">
    <property type="protein sequence ID" value="ANP72706.1"/>
    <property type="molecule type" value="Genomic_DNA"/>
</dbReference>
<feature type="domain" description="HTH lacI-type" evidence="4">
    <location>
        <begin position="20"/>
        <end position="74"/>
    </location>
</feature>
<dbReference type="RefSeq" id="WP_084020913.1">
    <property type="nucleotide sequence ID" value="NZ_CP016282.1"/>
</dbReference>
<evidence type="ECO:0000256" key="2">
    <source>
        <dbReference type="ARBA" id="ARBA00023125"/>
    </source>
</evidence>
<dbReference type="Proteomes" id="UP000092582">
    <property type="component" value="Chromosome 1"/>
</dbReference>
<evidence type="ECO:0000313" key="6">
    <source>
        <dbReference type="Proteomes" id="UP000092582"/>
    </source>
</evidence>
<dbReference type="CDD" id="cd01392">
    <property type="entry name" value="HTH_LacI"/>
    <property type="match status" value="1"/>
</dbReference>
<dbReference type="KEGG" id="cart:PA27867_1753"/>
<dbReference type="InterPro" id="IPR046335">
    <property type="entry name" value="LacI/GalR-like_sensor"/>
</dbReference>
<gene>
    <name evidence="5" type="ORF">PA27867_1753</name>
</gene>
<evidence type="ECO:0000259" key="4">
    <source>
        <dbReference type="PROSITE" id="PS50932"/>
    </source>
</evidence>
<dbReference type="PROSITE" id="PS00356">
    <property type="entry name" value="HTH_LACI_1"/>
    <property type="match status" value="1"/>
</dbReference>
<evidence type="ECO:0000313" key="5">
    <source>
        <dbReference type="EMBL" id="ANP72706.1"/>
    </source>
</evidence>
<evidence type="ECO:0000256" key="1">
    <source>
        <dbReference type="ARBA" id="ARBA00023015"/>
    </source>
</evidence>
<dbReference type="Pfam" id="PF13377">
    <property type="entry name" value="Peripla_BP_3"/>
    <property type="match status" value="1"/>
</dbReference>
<accession>A0A1B1BJK7</accession>
<dbReference type="SMART" id="SM00354">
    <property type="entry name" value="HTH_LACI"/>
    <property type="match status" value="1"/>
</dbReference>
<dbReference type="AlphaFoldDB" id="A0A1B1BJK7"/>
<keyword evidence="3" id="KW-0804">Transcription</keyword>
<keyword evidence="2" id="KW-0238">DNA-binding</keyword>
<dbReference type="InterPro" id="IPR028082">
    <property type="entry name" value="Peripla_BP_I"/>
</dbReference>
<evidence type="ECO:0000256" key="3">
    <source>
        <dbReference type="ARBA" id="ARBA00023163"/>
    </source>
</evidence>
<sequence length="351" mass="36940">MGASADPLGGIRATPAVKAATIYDVAQAAGVSHQTVSRFLKGFEGIRPETRNRVVQALDELGYRPNLTARSLKSGRSHRIGALTHEISQVGPSRIVEGASIAAREAGYVLDIVSLDTRNPSAVDEALALITQHDLAGVLALAVTDEMTKAFEATAFRVPAYVASESEGAMDDPRGVLSRVGIPALVAHLAGLGHRRLVHVAGPSVWSAARNRIHAYEGAVEDQGLHSAGILHGDWSAASGYRAIMDLADLPEATAYVVANDQMALGAMLALKERGLRIPEDVSIVGVDDIPEAAYFDPPLTTLRNDFEGQGRAAVFQLLARIERTAVSPAAVPPPLLVARRSSGPVPPGGR</sequence>
<dbReference type="SUPFAM" id="SSF53822">
    <property type="entry name" value="Periplasmic binding protein-like I"/>
    <property type="match status" value="1"/>
</dbReference>
<dbReference type="STRING" id="670052.PA27867_1753"/>
<reference evidence="5 6" key="1">
    <citation type="submission" date="2016-06" db="EMBL/GenBank/DDBJ databases">
        <title>Genome sequencing of Cryobacterium arcticum PAMC 27867.</title>
        <authorList>
            <person name="Lee J."/>
            <person name="Kim O.-S."/>
        </authorList>
    </citation>
    <scope>NUCLEOTIDE SEQUENCE [LARGE SCALE GENOMIC DNA]</scope>
    <source>
        <strain evidence="5 6">PAMC 27867</strain>
    </source>
</reference>
<dbReference type="PANTHER" id="PTHR30146:SF109">
    <property type="entry name" value="HTH-TYPE TRANSCRIPTIONAL REGULATOR GALS"/>
    <property type="match status" value="1"/>
</dbReference>
<organism evidence="5 6">
    <name type="scientific">Cryobacterium arcticum</name>
    <dbReference type="NCBI Taxonomy" id="670052"/>
    <lineage>
        <taxon>Bacteria</taxon>
        <taxon>Bacillati</taxon>
        <taxon>Actinomycetota</taxon>
        <taxon>Actinomycetes</taxon>
        <taxon>Micrococcales</taxon>
        <taxon>Microbacteriaceae</taxon>
        <taxon>Cryobacterium</taxon>
    </lineage>
</organism>
<dbReference type="PATRIC" id="fig|670052.7.peg.1810"/>
<dbReference type="GO" id="GO:0003700">
    <property type="term" value="F:DNA-binding transcription factor activity"/>
    <property type="evidence" value="ECO:0007669"/>
    <property type="project" value="TreeGrafter"/>
</dbReference>
<name>A0A1B1BJK7_9MICO</name>
<dbReference type="CDD" id="cd01574">
    <property type="entry name" value="PBP1_LacI"/>
    <property type="match status" value="1"/>
</dbReference>
<dbReference type="Gene3D" id="3.40.50.2300">
    <property type="match status" value="2"/>
</dbReference>
<dbReference type="Pfam" id="PF00356">
    <property type="entry name" value="LacI"/>
    <property type="match status" value="1"/>
</dbReference>
<dbReference type="GO" id="GO:0000976">
    <property type="term" value="F:transcription cis-regulatory region binding"/>
    <property type="evidence" value="ECO:0007669"/>
    <property type="project" value="TreeGrafter"/>
</dbReference>
<dbReference type="PROSITE" id="PS50932">
    <property type="entry name" value="HTH_LACI_2"/>
    <property type="match status" value="1"/>
</dbReference>
<dbReference type="SUPFAM" id="SSF47413">
    <property type="entry name" value="lambda repressor-like DNA-binding domains"/>
    <property type="match status" value="1"/>
</dbReference>
<protein>
    <recommendedName>
        <fullName evidence="4">HTH lacI-type domain-containing protein</fullName>
    </recommendedName>
</protein>
<keyword evidence="6" id="KW-1185">Reference proteome</keyword>
<keyword evidence="1" id="KW-0805">Transcription regulation</keyword>
<proteinExistence type="predicted"/>
<dbReference type="InterPro" id="IPR010982">
    <property type="entry name" value="Lambda_DNA-bd_dom_sf"/>
</dbReference>
<dbReference type="OrthoDB" id="9785139at2"/>
<dbReference type="PANTHER" id="PTHR30146">
    <property type="entry name" value="LACI-RELATED TRANSCRIPTIONAL REPRESSOR"/>
    <property type="match status" value="1"/>
</dbReference>